<dbReference type="EMBL" id="VCGU01000458">
    <property type="protein sequence ID" value="TRY63858.1"/>
    <property type="molecule type" value="Genomic_DNA"/>
</dbReference>
<evidence type="ECO:0000313" key="5">
    <source>
        <dbReference type="Proteomes" id="UP000318571"/>
    </source>
</evidence>
<dbReference type="Proteomes" id="UP000318571">
    <property type="component" value="Chromosome 10"/>
</dbReference>
<reference evidence="4 5" key="1">
    <citation type="journal article" date="2018" name="Nat. Ecol. Evol.">
        <title>Genomic signatures of mitonuclear coevolution across populations of Tigriopus californicus.</title>
        <authorList>
            <person name="Barreto F.S."/>
            <person name="Watson E.T."/>
            <person name="Lima T.G."/>
            <person name="Willett C.S."/>
            <person name="Edmands S."/>
            <person name="Li W."/>
            <person name="Burton R.S."/>
        </authorList>
    </citation>
    <scope>NUCLEOTIDE SEQUENCE [LARGE SCALE GENOMIC DNA]</scope>
    <source>
        <strain evidence="4 5">San Diego</strain>
    </source>
</reference>
<feature type="compositionally biased region" description="Low complexity" evidence="1">
    <location>
        <begin position="595"/>
        <end position="613"/>
    </location>
</feature>
<dbReference type="InterPro" id="IPR004302">
    <property type="entry name" value="Cellulose/chitin-bd_N"/>
</dbReference>
<dbReference type="AlphaFoldDB" id="A0A553NEM4"/>
<feature type="domain" description="Chitin-binding type-4" evidence="3">
    <location>
        <begin position="34"/>
        <end position="189"/>
    </location>
</feature>
<protein>
    <recommendedName>
        <fullName evidence="3">Chitin-binding type-4 domain-containing protein</fullName>
    </recommendedName>
</protein>
<evidence type="ECO:0000313" key="4">
    <source>
        <dbReference type="EMBL" id="TRY63858.1"/>
    </source>
</evidence>
<feature type="region of interest" description="Disordered" evidence="1">
    <location>
        <begin position="690"/>
        <end position="725"/>
    </location>
</feature>
<name>A0A553NEM4_TIGCA</name>
<keyword evidence="5" id="KW-1185">Reference proteome</keyword>
<feature type="compositionally biased region" description="Basic and acidic residues" evidence="1">
    <location>
        <begin position="425"/>
        <end position="437"/>
    </location>
</feature>
<feature type="compositionally biased region" description="Polar residues" evidence="1">
    <location>
        <begin position="351"/>
        <end position="377"/>
    </location>
</feature>
<evidence type="ECO:0000256" key="2">
    <source>
        <dbReference type="SAM" id="SignalP"/>
    </source>
</evidence>
<feature type="compositionally biased region" description="Basic residues" evidence="1">
    <location>
        <begin position="698"/>
        <end position="709"/>
    </location>
</feature>
<organism evidence="4 5">
    <name type="scientific">Tigriopus californicus</name>
    <name type="common">Marine copepod</name>
    <dbReference type="NCBI Taxonomy" id="6832"/>
    <lineage>
        <taxon>Eukaryota</taxon>
        <taxon>Metazoa</taxon>
        <taxon>Ecdysozoa</taxon>
        <taxon>Arthropoda</taxon>
        <taxon>Crustacea</taxon>
        <taxon>Multicrustacea</taxon>
        <taxon>Hexanauplia</taxon>
        <taxon>Copepoda</taxon>
        <taxon>Harpacticoida</taxon>
        <taxon>Harpacticidae</taxon>
        <taxon>Tigriopus</taxon>
    </lineage>
</organism>
<feature type="compositionally biased region" description="Polar residues" evidence="1">
    <location>
        <begin position="518"/>
        <end position="528"/>
    </location>
</feature>
<feature type="non-terminal residue" evidence="4">
    <location>
        <position position="766"/>
    </location>
</feature>
<feature type="compositionally biased region" description="Basic and acidic residues" evidence="1">
    <location>
        <begin position="480"/>
        <end position="500"/>
    </location>
</feature>
<feature type="compositionally biased region" description="Acidic residues" evidence="1">
    <location>
        <begin position="438"/>
        <end position="447"/>
    </location>
</feature>
<comment type="caution">
    <text evidence="4">The sequence shown here is derived from an EMBL/GenBank/DDBJ whole genome shotgun (WGS) entry which is preliminary data.</text>
</comment>
<feature type="chain" id="PRO_5022145862" description="Chitin-binding type-4 domain-containing protein" evidence="2">
    <location>
        <begin position="23"/>
        <end position="766"/>
    </location>
</feature>
<feature type="compositionally biased region" description="Basic and acidic residues" evidence="1">
    <location>
        <begin position="714"/>
        <end position="725"/>
    </location>
</feature>
<accession>A0A553NEM4</accession>
<feature type="region of interest" description="Disordered" evidence="1">
    <location>
        <begin position="406"/>
        <end position="617"/>
    </location>
</feature>
<sequence>MAVLSSLCCLIVIVTCSRSSLGQEEKEAEILGVGRLMEPPSRGSMWRLGFFAPQDKDDAKSDCGGFTRMWKKNKGRCGVCGDAFDLPTPRPHEDGGQFGRGIVTRHYVTGQSFEVQVELLNNRRGHFELELCPDTDCLDVIVLNQTGSDSLESKFFVPQAKSPKEVYKLTYQLPENFTCDHCAIRWKYVMGSHVWPCSNDDRMDSACGPQLEARACADIAINEGITPNEEEDEEGNEKVDLLAGIFQLDELDEEENKSWIATLHTFKKLIELKSNGTHVAPNIIAHGTSANDKMKMAAAQDLEGADVASREESGTSGMSTKWNTPIPTQDNLITEGPFPKVESEGDGMSEIMTSNTTSAIGTRQSSNSTYPEGSTSEAEPETALEPDLEAGLEAENVSTFQPELVDSEVEKSFDPKNISSQVEPNHFESVNETKSAEQDDPMAETEPVEAQSDLNLPKAEPEADPEGDLQDRGLISEVDPSTKSDLSVEQKYVEPQHDEELSPVIDPETEPERPPMKAQSNLALSNKTGEMLEPKVEQEPGADAECQSSDPSLSKPKIKATPGLEIGSVAEPEPWKSMVDKAIEPETSLERSPVSSASELSSDTGSSSTTGSAKEPFLEIAIDNYVDNGSRHSTQLFPELVYHHYNDSSNGENGEPDGMSIDQRALIFPRDNEILSSTVVTKQLTFPKEKGISERTKEKRRKRKKKKMPPTKSDLTKKNDDGDENEFKHEKLTHAYSQAHPCCGIIRAQIIVGVMASLLVSWASNH</sequence>
<proteinExistence type="predicted"/>
<gene>
    <name evidence="4" type="ORF">TCAL_06863</name>
</gene>
<dbReference type="OrthoDB" id="64893at2759"/>
<feature type="compositionally biased region" description="Polar residues" evidence="1">
    <location>
        <begin position="314"/>
        <end position="332"/>
    </location>
</feature>
<keyword evidence="2" id="KW-0732">Signal</keyword>
<feature type="region of interest" description="Disordered" evidence="1">
    <location>
        <begin position="307"/>
        <end position="383"/>
    </location>
</feature>
<evidence type="ECO:0000256" key="1">
    <source>
        <dbReference type="SAM" id="MobiDB-lite"/>
    </source>
</evidence>
<evidence type="ECO:0000259" key="3">
    <source>
        <dbReference type="Pfam" id="PF03067"/>
    </source>
</evidence>
<dbReference type="STRING" id="6832.A0A553NEM4"/>
<feature type="signal peptide" evidence="2">
    <location>
        <begin position="1"/>
        <end position="22"/>
    </location>
</feature>
<dbReference type="Pfam" id="PF03067">
    <property type="entry name" value="LPMO_10"/>
    <property type="match status" value="1"/>
</dbReference>